<evidence type="ECO:0000313" key="4">
    <source>
        <dbReference type="RefSeq" id="XP_010492286.1"/>
    </source>
</evidence>
<name>A0ABM0XX71_CAMSA</name>
<dbReference type="PANTHER" id="PTHR33095">
    <property type="entry name" value="OS07G0619500 PROTEIN"/>
    <property type="match status" value="1"/>
</dbReference>
<feature type="compositionally biased region" description="Low complexity" evidence="1">
    <location>
        <begin position="246"/>
        <end position="255"/>
    </location>
</feature>
<feature type="region of interest" description="Disordered" evidence="1">
    <location>
        <begin position="233"/>
        <end position="267"/>
    </location>
</feature>
<reference evidence="4" key="2">
    <citation type="submission" date="2025-08" db="UniProtKB">
        <authorList>
            <consortium name="RefSeq"/>
        </authorList>
    </citation>
    <scope>IDENTIFICATION</scope>
    <source>
        <tissue evidence="4">Leaf</tissue>
    </source>
</reference>
<organism evidence="3 4">
    <name type="scientific">Camelina sativa</name>
    <name type="common">False flax</name>
    <name type="synonym">Myagrum sativum</name>
    <dbReference type="NCBI Taxonomy" id="90675"/>
    <lineage>
        <taxon>Eukaryota</taxon>
        <taxon>Viridiplantae</taxon>
        <taxon>Streptophyta</taxon>
        <taxon>Embryophyta</taxon>
        <taxon>Tracheophyta</taxon>
        <taxon>Spermatophyta</taxon>
        <taxon>Magnoliopsida</taxon>
        <taxon>eudicotyledons</taxon>
        <taxon>Gunneridae</taxon>
        <taxon>Pentapetalae</taxon>
        <taxon>rosids</taxon>
        <taxon>malvids</taxon>
        <taxon>Brassicales</taxon>
        <taxon>Brassicaceae</taxon>
        <taxon>Camelineae</taxon>
        <taxon>Camelina</taxon>
    </lineage>
</organism>
<dbReference type="GeneID" id="104769712"/>
<keyword evidence="3" id="KW-1185">Reference proteome</keyword>
<feature type="transmembrane region" description="Helical" evidence="2">
    <location>
        <begin position="6"/>
        <end position="23"/>
    </location>
</feature>
<proteinExistence type="predicted"/>
<gene>
    <name evidence="4" type="primary">LOC104769712</name>
</gene>
<accession>A0ABM0XX71</accession>
<keyword evidence="2" id="KW-0812">Transmembrane</keyword>
<dbReference type="RefSeq" id="XP_010492286.1">
    <property type="nucleotide sequence ID" value="XM_010493984.2"/>
</dbReference>
<dbReference type="Proteomes" id="UP000694864">
    <property type="component" value="Chromosome 20"/>
</dbReference>
<dbReference type="PANTHER" id="PTHR33095:SF95">
    <property type="entry name" value="DUF4005 DOMAIN-CONTAINING PROTEIN"/>
    <property type="match status" value="1"/>
</dbReference>
<keyword evidence="2" id="KW-1133">Transmembrane helix</keyword>
<sequence>MAHSIHIYFIYIYIYIYIQIHTAESSRFKFMNRVKNTELFTHSSSEEHIMTMQDLSSTVSFSPSFSVYASGDLVEAAVRVVRESESYNYSVKVDGENDKEFEFETLPLGDESFFHFPTTTLNRSSDDDDVAAGRVTSKDLFYGGWSVDPPLSSPSQSHSSSDSDDFSEEMSPRRCFWSPIRYPARGDGLKTKSKSSSEQRRCRFKELLRRSHSDGAVSTSSASKRCRFKDLLRRSHSDGGGGGEGSSTSPSGNGSPVVKGRNKTMSYKPEVVQRRKSYLPYRQDLIGVFAGMSRFRH</sequence>
<protein>
    <submittedName>
        <fullName evidence="4">Uncharacterized protein LOC104769712</fullName>
    </submittedName>
</protein>
<feature type="compositionally biased region" description="Low complexity" evidence="1">
    <location>
        <begin position="148"/>
        <end position="160"/>
    </location>
</feature>
<evidence type="ECO:0000256" key="1">
    <source>
        <dbReference type="SAM" id="MobiDB-lite"/>
    </source>
</evidence>
<keyword evidence="2" id="KW-0472">Membrane</keyword>
<evidence type="ECO:0000256" key="2">
    <source>
        <dbReference type="SAM" id="Phobius"/>
    </source>
</evidence>
<reference evidence="3" key="1">
    <citation type="journal article" date="2014" name="Nat. Commun.">
        <title>The emerging biofuel crop Camelina sativa retains a highly undifferentiated hexaploid genome structure.</title>
        <authorList>
            <person name="Kagale S."/>
            <person name="Koh C."/>
            <person name="Nixon J."/>
            <person name="Bollina V."/>
            <person name="Clarke W.E."/>
            <person name="Tuteja R."/>
            <person name="Spillane C."/>
            <person name="Robinson S.J."/>
            <person name="Links M.G."/>
            <person name="Clarke C."/>
            <person name="Higgins E.E."/>
            <person name="Huebert T."/>
            <person name="Sharpe A.G."/>
            <person name="Parkin I.A."/>
        </authorList>
    </citation>
    <scope>NUCLEOTIDE SEQUENCE [LARGE SCALE GENOMIC DNA]</scope>
    <source>
        <strain evidence="3">cv. DH55</strain>
    </source>
</reference>
<feature type="region of interest" description="Disordered" evidence="1">
    <location>
        <begin position="147"/>
        <end position="172"/>
    </location>
</feature>
<evidence type="ECO:0000313" key="3">
    <source>
        <dbReference type="Proteomes" id="UP000694864"/>
    </source>
</evidence>